<protein>
    <submittedName>
        <fullName evidence="2">Uncharacterized protein</fullName>
    </submittedName>
</protein>
<sequence>MGAEPAVPLGGPHPRPSPGVGVLPTGTLQSGSEPPVVTVVTVVTQKLAEVILKKQQAALERTSNAPTAALPYRSLEPLEPEGPSPAMLSTFLSPVPSTSLDTPEHFPLRKTGMAWDVPVCLMALGMSPCPSRPWDCPRVPLGRWRVRCLNSRPSSKLGPGTQFGTRMPSLGLGCPIWDWDAQFGTRMPNLGPG</sequence>
<dbReference type="AlphaFoldDB" id="A0A8D2M5J2"/>
<keyword evidence="3" id="KW-1185">Reference proteome</keyword>
<proteinExistence type="predicted"/>
<accession>A0A8D2M5J2</accession>
<evidence type="ECO:0000313" key="3">
    <source>
        <dbReference type="Proteomes" id="UP000694413"/>
    </source>
</evidence>
<feature type="region of interest" description="Disordered" evidence="1">
    <location>
        <begin position="1"/>
        <end position="33"/>
    </location>
</feature>
<organism evidence="2 3">
    <name type="scientific">Zonotrichia albicollis</name>
    <name type="common">White-throated sparrow</name>
    <name type="synonym">Fringilla albicollis</name>
    <dbReference type="NCBI Taxonomy" id="44394"/>
    <lineage>
        <taxon>Eukaryota</taxon>
        <taxon>Metazoa</taxon>
        <taxon>Chordata</taxon>
        <taxon>Craniata</taxon>
        <taxon>Vertebrata</taxon>
        <taxon>Euteleostomi</taxon>
        <taxon>Archelosauria</taxon>
        <taxon>Archosauria</taxon>
        <taxon>Dinosauria</taxon>
        <taxon>Saurischia</taxon>
        <taxon>Theropoda</taxon>
        <taxon>Coelurosauria</taxon>
        <taxon>Aves</taxon>
        <taxon>Neognathae</taxon>
        <taxon>Neoaves</taxon>
        <taxon>Telluraves</taxon>
        <taxon>Australaves</taxon>
        <taxon>Passeriformes</taxon>
        <taxon>Passerellidae</taxon>
        <taxon>Zonotrichia</taxon>
    </lineage>
</organism>
<evidence type="ECO:0000256" key="1">
    <source>
        <dbReference type="SAM" id="MobiDB-lite"/>
    </source>
</evidence>
<evidence type="ECO:0000313" key="2">
    <source>
        <dbReference type="Ensembl" id="ENSZALP00000001750.1"/>
    </source>
</evidence>
<reference evidence="2" key="2">
    <citation type="submission" date="2025-09" db="UniProtKB">
        <authorList>
            <consortium name="Ensembl"/>
        </authorList>
    </citation>
    <scope>IDENTIFICATION</scope>
</reference>
<name>A0A8D2M5J2_ZONAL</name>
<dbReference type="Ensembl" id="ENSZALT00000003215.1">
    <property type="protein sequence ID" value="ENSZALP00000001750.1"/>
    <property type="gene ID" value="ENSZALG00000002095.1"/>
</dbReference>
<dbReference type="Proteomes" id="UP000694413">
    <property type="component" value="Unassembled WGS sequence"/>
</dbReference>
<reference evidence="2" key="1">
    <citation type="submission" date="2025-08" db="UniProtKB">
        <authorList>
            <consortium name="Ensembl"/>
        </authorList>
    </citation>
    <scope>IDENTIFICATION</scope>
</reference>